<dbReference type="InterPro" id="IPR039437">
    <property type="entry name" value="FrzH/put_lumazine-bd"/>
</dbReference>
<dbReference type="AlphaFoldDB" id="A0A480ARB5"/>
<evidence type="ECO:0000313" key="2">
    <source>
        <dbReference type="Proteomes" id="UP000301751"/>
    </source>
</evidence>
<dbReference type="RefSeq" id="WP_137731051.1">
    <property type="nucleotide sequence ID" value="NZ_BJCL01000001.1"/>
</dbReference>
<evidence type="ECO:0008006" key="3">
    <source>
        <dbReference type="Google" id="ProtNLM"/>
    </source>
</evidence>
<dbReference type="SUPFAM" id="SSF54427">
    <property type="entry name" value="NTF2-like"/>
    <property type="match status" value="1"/>
</dbReference>
<evidence type="ECO:0000313" key="1">
    <source>
        <dbReference type="EMBL" id="GCL61288.1"/>
    </source>
</evidence>
<dbReference type="OrthoDB" id="5676998at2"/>
<sequence>MQPDVRAAIEQTIQTYFDGLYEGNADKLASVFHPGSALTYDNAGTVLVWPLADWLKAVRERPSPQARGLARDDAILLIDQSGPTTALVKVKCQIPPRYFTDYLNLLCIGGQWKVAQKVFATEVRN</sequence>
<proteinExistence type="predicted"/>
<dbReference type="Proteomes" id="UP000301751">
    <property type="component" value="Unassembled WGS sequence"/>
</dbReference>
<organism evidence="1 2">
    <name type="scientific">Pseudaquabacterium pictum</name>
    <dbReference type="NCBI Taxonomy" id="2315236"/>
    <lineage>
        <taxon>Bacteria</taxon>
        <taxon>Pseudomonadati</taxon>
        <taxon>Pseudomonadota</taxon>
        <taxon>Betaproteobacteria</taxon>
        <taxon>Burkholderiales</taxon>
        <taxon>Sphaerotilaceae</taxon>
        <taxon>Pseudaquabacterium</taxon>
    </lineage>
</organism>
<dbReference type="EMBL" id="BJCL01000001">
    <property type="protein sequence ID" value="GCL61288.1"/>
    <property type="molecule type" value="Genomic_DNA"/>
</dbReference>
<dbReference type="InterPro" id="IPR032710">
    <property type="entry name" value="NTF2-like_dom_sf"/>
</dbReference>
<keyword evidence="2" id="KW-1185">Reference proteome</keyword>
<dbReference type="Pfam" id="PF12893">
    <property type="entry name" value="Lumazine_bd_2"/>
    <property type="match status" value="1"/>
</dbReference>
<accession>A0A480ARB5</accession>
<protein>
    <recommendedName>
        <fullName evidence="3">Nuclear transport factor 2 family protein</fullName>
    </recommendedName>
</protein>
<gene>
    <name evidence="1" type="ORF">AQPW35_03690</name>
</gene>
<dbReference type="Gene3D" id="3.10.450.50">
    <property type="match status" value="1"/>
</dbReference>
<comment type="caution">
    <text evidence="1">The sequence shown here is derived from an EMBL/GenBank/DDBJ whole genome shotgun (WGS) entry which is preliminary data.</text>
</comment>
<reference evidence="2" key="1">
    <citation type="submission" date="2019-03" db="EMBL/GenBank/DDBJ databases">
        <title>Aquabacterium pictum sp.nov., the first bacteriochlorophyll a-containing freshwater bacterium in the genus Aquabacterium of the class Betaproteobacteria.</title>
        <authorList>
            <person name="Hirose S."/>
            <person name="Tank M."/>
            <person name="Hara E."/>
            <person name="Tamaki H."/>
            <person name="Takaichi S."/>
            <person name="Haruta S."/>
            <person name="Hanada S."/>
        </authorList>
    </citation>
    <scope>NUCLEOTIDE SEQUENCE [LARGE SCALE GENOMIC DNA]</scope>
    <source>
        <strain evidence="2">W35</strain>
    </source>
</reference>
<name>A0A480ARB5_9BURK</name>